<dbReference type="CDD" id="cd00054">
    <property type="entry name" value="EGF_CA"/>
    <property type="match status" value="1"/>
</dbReference>
<protein>
    <recommendedName>
        <fullName evidence="4">EGF-like domain-containing protein</fullName>
    </recommendedName>
</protein>
<comment type="caution">
    <text evidence="1">Lacks conserved residue(s) required for the propagation of feature annotation.</text>
</comment>
<dbReference type="AlphaFoldDB" id="A0A7S4MHH7"/>
<name>A0A7S4MHH7_9STRA</name>
<keyword evidence="3" id="KW-1133">Transmembrane helix</keyword>
<evidence type="ECO:0000256" key="3">
    <source>
        <dbReference type="SAM" id="Phobius"/>
    </source>
</evidence>
<dbReference type="PROSITE" id="PS01186">
    <property type="entry name" value="EGF_2"/>
    <property type="match status" value="1"/>
</dbReference>
<evidence type="ECO:0000256" key="2">
    <source>
        <dbReference type="SAM" id="MobiDB-lite"/>
    </source>
</evidence>
<accession>A0A7S4MHH7</accession>
<evidence type="ECO:0000259" key="4">
    <source>
        <dbReference type="PROSITE" id="PS50026"/>
    </source>
</evidence>
<dbReference type="EMBL" id="HBKQ01012878">
    <property type="protein sequence ID" value="CAE2222254.1"/>
    <property type="molecule type" value="Transcribed_RNA"/>
</dbReference>
<feature type="disulfide bond" evidence="1">
    <location>
        <begin position="512"/>
        <end position="521"/>
    </location>
</feature>
<keyword evidence="1" id="KW-1015">Disulfide bond</keyword>
<feature type="transmembrane region" description="Helical" evidence="3">
    <location>
        <begin position="209"/>
        <end position="234"/>
    </location>
</feature>
<evidence type="ECO:0000313" key="5">
    <source>
        <dbReference type="EMBL" id="CAE2222254.1"/>
    </source>
</evidence>
<keyword evidence="3" id="KW-0812">Transmembrane</keyword>
<feature type="transmembrane region" description="Helical" evidence="3">
    <location>
        <begin position="121"/>
        <end position="148"/>
    </location>
</feature>
<gene>
    <name evidence="5" type="ORF">OAUR00152_LOCUS8810</name>
</gene>
<feature type="transmembrane region" description="Helical" evidence="3">
    <location>
        <begin position="315"/>
        <end position="336"/>
    </location>
</feature>
<dbReference type="InterPro" id="IPR000742">
    <property type="entry name" value="EGF"/>
</dbReference>
<feature type="domain" description="EGF-like" evidence="4">
    <location>
        <begin position="489"/>
        <end position="522"/>
    </location>
</feature>
<dbReference type="PROSITE" id="PS00022">
    <property type="entry name" value="EGF_1"/>
    <property type="match status" value="1"/>
</dbReference>
<keyword evidence="3" id="KW-0472">Membrane</keyword>
<proteinExistence type="predicted"/>
<organism evidence="5">
    <name type="scientific">Odontella aurita</name>
    <dbReference type="NCBI Taxonomy" id="265563"/>
    <lineage>
        <taxon>Eukaryota</taxon>
        <taxon>Sar</taxon>
        <taxon>Stramenopiles</taxon>
        <taxon>Ochrophyta</taxon>
        <taxon>Bacillariophyta</taxon>
        <taxon>Mediophyceae</taxon>
        <taxon>Biddulphiophycidae</taxon>
        <taxon>Eupodiscales</taxon>
        <taxon>Odontellaceae</taxon>
        <taxon>Odontella</taxon>
    </lineage>
</organism>
<keyword evidence="1" id="KW-0245">EGF-like domain</keyword>
<reference evidence="5" key="1">
    <citation type="submission" date="2021-01" db="EMBL/GenBank/DDBJ databases">
        <authorList>
            <person name="Corre E."/>
            <person name="Pelletier E."/>
            <person name="Niang G."/>
            <person name="Scheremetjew M."/>
            <person name="Finn R."/>
            <person name="Kale V."/>
            <person name="Holt S."/>
            <person name="Cochrane G."/>
            <person name="Meng A."/>
            <person name="Brown T."/>
            <person name="Cohen L."/>
        </authorList>
    </citation>
    <scope>NUCLEOTIDE SEQUENCE</scope>
    <source>
        <strain evidence="5">Isolate 1302-5</strain>
    </source>
</reference>
<evidence type="ECO:0000256" key="1">
    <source>
        <dbReference type="PROSITE-ProRule" id="PRU00076"/>
    </source>
</evidence>
<sequence length="856" mass="95482">MEKFDDPKGMEHTMSDPPAPDDHLLERVCDLLVRAGIDPDRLASAGGGGSTAAVPRLPLGAEAGFADETGCVAPVKAAALSPSATEAMTTIRDDGEDREDDDGRLQLSESFYTLIFTAKSFLSLPCAMALMVFAISVVTLVICGVDLLRQTSGWSLDIPPGVPNSVRVAQYIALFLGVLLEEEIPEAIEVLTKVCWKRNATTSSFRYRVILSVSCRIVIGYVFLIVLFIIVVQADQVLDIFFNMLALQFVEQVDDTVFTLAKRGALGFRLRNATHVDTVVLRRCEVEESDLVRSSMPGCRKIQLYSYSKRFMRNIPLIVFSLNLAALCAGFLYVHIEQDSGEFNRCSTISVNFGEQIWEHPNIVGGDLKGDNSFLSYSFFNGVYKIEGNDKVGRPVYVEMNKQNGEKYEKTTPAKFMFCQTLGSWAFVHKDLRKSTELTEEESDCPWLLKSEPVTGSAMFDLLSVASSSQWTVWTGTEKRGEEITILCDECENESSCNFKGSCNADTQSCDCSSGFFGSHCELEPPCTEFQTDDGKIFKVIPAEGHPPFVTSYGRPVAQMSNMPASFGVQYIGSYAGNRWFGNFIQTNDTDYARKFYSEEYHGYWGKAFDSNTAAFSDLTDGSDPVGINWYEIRFRGGDYGPFGYTTQLTETEAGKGYFHCLSNRCENIQKGVAGACGEDVNLTCPREYKPDHSRYHHDEEQQCVCSNGKGTGQYGYFCEFGHFFLDFYAGRQDYDDGQMMSEIFEDGNWQPEDGDWEWEEEGEHAAPEEQHDSTWTFQETPACQMWCNWMSPSDWQVVPSCNNCTEAIRFCDTDCCNRSPTTWLDAHQCNVCKDSDCSGFAGGEVDTHISDSGSE</sequence>
<feature type="region of interest" description="Disordered" evidence="2">
    <location>
        <begin position="1"/>
        <end position="21"/>
    </location>
</feature>
<dbReference type="PROSITE" id="PS50026">
    <property type="entry name" value="EGF_3"/>
    <property type="match status" value="1"/>
</dbReference>